<dbReference type="EMBL" id="JARBDR010000385">
    <property type="protein sequence ID" value="KAJ8313268.1"/>
    <property type="molecule type" value="Genomic_DNA"/>
</dbReference>
<evidence type="ECO:0000313" key="2">
    <source>
        <dbReference type="Proteomes" id="UP001217089"/>
    </source>
</evidence>
<gene>
    <name evidence="1" type="ORF">KUTeg_009185</name>
</gene>
<accession>A0ABQ9F7B9</accession>
<name>A0ABQ9F7B9_TEGGR</name>
<evidence type="ECO:0000313" key="1">
    <source>
        <dbReference type="EMBL" id="KAJ8313268.1"/>
    </source>
</evidence>
<keyword evidence="2" id="KW-1185">Reference proteome</keyword>
<sequence length="148" mass="17072">MTTYTNIPQLILMNKIDCFCQASEKKLQDIFYSQKVKQGVKKVSETIGLPEYTVLPMKNISCEQGPGIDTNISILALHNLQKMLNAADDYLSYFLPELLPDKIEVKFQSEEAIQKDNSFYYIYVKFGKIFTERQFRSCCILGFLQSDL</sequence>
<dbReference type="Proteomes" id="UP001217089">
    <property type="component" value="Unassembled WGS sequence"/>
</dbReference>
<organism evidence="1 2">
    <name type="scientific">Tegillarca granosa</name>
    <name type="common">Malaysian cockle</name>
    <name type="synonym">Anadara granosa</name>
    <dbReference type="NCBI Taxonomy" id="220873"/>
    <lineage>
        <taxon>Eukaryota</taxon>
        <taxon>Metazoa</taxon>
        <taxon>Spiralia</taxon>
        <taxon>Lophotrochozoa</taxon>
        <taxon>Mollusca</taxon>
        <taxon>Bivalvia</taxon>
        <taxon>Autobranchia</taxon>
        <taxon>Pteriomorphia</taxon>
        <taxon>Arcoida</taxon>
        <taxon>Arcoidea</taxon>
        <taxon>Arcidae</taxon>
        <taxon>Tegillarca</taxon>
    </lineage>
</organism>
<proteinExistence type="predicted"/>
<reference evidence="1 2" key="1">
    <citation type="submission" date="2022-12" db="EMBL/GenBank/DDBJ databases">
        <title>Chromosome-level genome of Tegillarca granosa.</title>
        <authorList>
            <person name="Kim J."/>
        </authorList>
    </citation>
    <scope>NUCLEOTIDE SEQUENCE [LARGE SCALE GENOMIC DNA]</scope>
    <source>
        <strain evidence="1">Teg-2019</strain>
        <tissue evidence="1">Adductor muscle</tissue>
    </source>
</reference>
<comment type="caution">
    <text evidence="1">The sequence shown here is derived from an EMBL/GenBank/DDBJ whole genome shotgun (WGS) entry which is preliminary data.</text>
</comment>
<protein>
    <submittedName>
        <fullName evidence="1">Uncharacterized protein</fullName>
    </submittedName>
</protein>